<dbReference type="WBParaSite" id="GPUH_0002562301-mRNA-1">
    <property type="protein sequence ID" value="GPUH_0002562301-mRNA-1"/>
    <property type="gene ID" value="GPUH_0002562301"/>
</dbReference>
<keyword evidence="3" id="KW-1185">Reference proteome</keyword>
<reference evidence="2 3" key="2">
    <citation type="submission" date="2018-11" db="EMBL/GenBank/DDBJ databases">
        <authorList>
            <consortium name="Pathogen Informatics"/>
        </authorList>
    </citation>
    <scope>NUCLEOTIDE SEQUENCE [LARGE SCALE GENOMIC DNA]</scope>
</reference>
<proteinExistence type="predicted"/>
<sequence length="85" mass="8714">MKKTVTTCTGRRAANFAKQQAGKENSGSNPSSGAGNAPSKTTPVLAVASLMGVQPLSCTAPAAIMYSPDSALTAGAEEYAEEDYW</sequence>
<feature type="region of interest" description="Disordered" evidence="1">
    <location>
        <begin position="1"/>
        <end position="40"/>
    </location>
</feature>
<evidence type="ECO:0000313" key="2">
    <source>
        <dbReference type="EMBL" id="VDN44394.1"/>
    </source>
</evidence>
<evidence type="ECO:0000256" key="1">
    <source>
        <dbReference type="SAM" id="MobiDB-lite"/>
    </source>
</evidence>
<accession>A0A183EXA2</accession>
<gene>
    <name evidence="2" type="ORF">GPUH_LOCUS25593</name>
</gene>
<feature type="compositionally biased region" description="Low complexity" evidence="1">
    <location>
        <begin position="25"/>
        <end position="39"/>
    </location>
</feature>
<evidence type="ECO:0000313" key="3">
    <source>
        <dbReference type="Proteomes" id="UP000271098"/>
    </source>
</evidence>
<protein>
    <submittedName>
        <fullName evidence="2 4">Uncharacterized protein</fullName>
    </submittedName>
</protein>
<reference evidence="4" key="1">
    <citation type="submission" date="2016-06" db="UniProtKB">
        <authorList>
            <consortium name="WormBaseParasite"/>
        </authorList>
    </citation>
    <scope>IDENTIFICATION</scope>
</reference>
<dbReference type="EMBL" id="UYRT01105834">
    <property type="protein sequence ID" value="VDN44394.1"/>
    <property type="molecule type" value="Genomic_DNA"/>
</dbReference>
<organism evidence="4">
    <name type="scientific">Gongylonema pulchrum</name>
    <dbReference type="NCBI Taxonomy" id="637853"/>
    <lineage>
        <taxon>Eukaryota</taxon>
        <taxon>Metazoa</taxon>
        <taxon>Ecdysozoa</taxon>
        <taxon>Nematoda</taxon>
        <taxon>Chromadorea</taxon>
        <taxon>Rhabditida</taxon>
        <taxon>Spirurina</taxon>
        <taxon>Spiruromorpha</taxon>
        <taxon>Spiruroidea</taxon>
        <taxon>Gongylonematidae</taxon>
        <taxon>Gongylonema</taxon>
    </lineage>
</organism>
<dbReference type="Proteomes" id="UP000271098">
    <property type="component" value="Unassembled WGS sequence"/>
</dbReference>
<dbReference type="AlphaFoldDB" id="A0A183EXA2"/>
<name>A0A183EXA2_9BILA</name>
<evidence type="ECO:0000313" key="4">
    <source>
        <dbReference type="WBParaSite" id="GPUH_0002562301-mRNA-1"/>
    </source>
</evidence>